<dbReference type="NCBIfam" id="NF033819">
    <property type="entry name" value="IS66_TnpB"/>
    <property type="match status" value="1"/>
</dbReference>
<dbReference type="RefSeq" id="WP_140851259.1">
    <property type="nucleotide sequence ID" value="NZ_RCZC01000004.1"/>
</dbReference>
<dbReference type="PANTHER" id="PTHR36455:SF1">
    <property type="entry name" value="BLR8292 PROTEIN"/>
    <property type="match status" value="1"/>
</dbReference>
<dbReference type="PANTHER" id="PTHR36455">
    <property type="match status" value="1"/>
</dbReference>
<gene>
    <name evidence="1" type="ORF">EAH76_15955</name>
</gene>
<accession>A0A502FS34</accession>
<reference evidence="1 2" key="1">
    <citation type="journal article" date="2019" name="Environ. Microbiol.">
        <title>Species interactions and distinct microbial communities in high Arctic permafrost affected cryosols are associated with the CH4 and CO2 gas fluxes.</title>
        <authorList>
            <person name="Altshuler I."/>
            <person name="Hamel J."/>
            <person name="Turney S."/>
            <person name="Magnuson E."/>
            <person name="Levesque R."/>
            <person name="Greer C."/>
            <person name="Whyte L.G."/>
        </authorList>
    </citation>
    <scope>NUCLEOTIDE SEQUENCE [LARGE SCALE GENOMIC DNA]</scope>
    <source>
        <strain evidence="1 2">E6.1</strain>
    </source>
</reference>
<comment type="caution">
    <text evidence="1">The sequence shown here is derived from an EMBL/GenBank/DDBJ whole genome shotgun (WGS) entry which is preliminary data.</text>
</comment>
<dbReference type="Pfam" id="PF05717">
    <property type="entry name" value="TnpB_IS66"/>
    <property type="match status" value="1"/>
</dbReference>
<dbReference type="Proteomes" id="UP000319931">
    <property type="component" value="Unassembled WGS sequence"/>
</dbReference>
<dbReference type="OrthoDB" id="9801450at2"/>
<keyword evidence="2" id="KW-1185">Reference proteome</keyword>
<proteinExistence type="predicted"/>
<dbReference type="EMBL" id="RCZC01000004">
    <property type="protein sequence ID" value="TPG52190.1"/>
    <property type="molecule type" value="Genomic_DNA"/>
</dbReference>
<sequence>MESGTAASEQQILDKRTFVHLGQAMIPVRSDVRIWLATGCTDMRPVMFGPALQVQVQQGLKRDPHAGDLYIFGERRGDLIKVLWHDGVGTSLYAKRFDRGRFIWPVDRRPSRTLSLRGTKRLKSQTNMTFQGDPIGTDCPLISNLFAFTNV</sequence>
<evidence type="ECO:0000313" key="1">
    <source>
        <dbReference type="EMBL" id="TPG52190.1"/>
    </source>
</evidence>
<protein>
    <submittedName>
        <fullName evidence="1">Transposase</fullName>
    </submittedName>
</protein>
<dbReference type="AlphaFoldDB" id="A0A502FS34"/>
<name>A0A502FS34_9SPHN</name>
<dbReference type="InterPro" id="IPR008878">
    <property type="entry name" value="Transposase_IS66_Orf2"/>
</dbReference>
<organism evidence="1 2">
    <name type="scientific">Sphingomonas glacialis</name>
    <dbReference type="NCBI Taxonomy" id="658225"/>
    <lineage>
        <taxon>Bacteria</taxon>
        <taxon>Pseudomonadati</taxon>
        <taxon>Pseudomonadota</taxon>
        <taxon>Alphaproteobacteria</taxon>
        <taxon>Sphingomonadales</taxon>
        <taxon>Sphingomonadaceae</taxon>
        <taxon>Sphingomonas</taxon>
    </lineage>
</organism>
<evidence type="ECO:0000313" key="2">
    <source>
        <dbReference type="Proteomes" id="UP000319931"/>
    </source>
</evidence>